<dbReference type="EMBL" id="SSTE01004583">
    <property type="protein sequence ID" value="KAA0062352.1"/>
    <property type="molecule type" value="Genomic_DNA"/>
</dbReference>
<evidence type="ECO:0000313" key="3">
    <source>
        <dbReference type="Proteomes" id="UP000321393"/>
    </source>
</evidence>
<dbReference type="AlphaFoldDB" id="A0A5A7V2B1"/>
<proteinExistence type="predicted"/>
<dbReference type="EMBL" id="SSTD01003373">
    <property type="protein sequence ID" value="TYK26625.1"/>
    <property type="molecule type" value="Genomic_DNA"/>
</dbReference>
<reference evidence="3 4" key="1">
    <citation type="submission" date="2019-08" db="EMBL/GenBank/DDBJ databases">
        <title>Draft genome sequences of two oriental melons (Cucumis melo L. var makuwa).</title>
        <authorList>
            <person name="Kwon S.-Y."/>
        </authorList>
    </citation>
    <scope>NUCLEOTIDE SEQUENCE [LARGE SCALE GENOMIC DNA]</scope>
    <source>
        <strain evidence="4">cv. Chang Bougi</strain>
        <strain evidence="3">cv. SW 3</strain>
        <tissue evidence="1">Leaf</tissue>
    </source>
</reference>
<accession>A0A5A7V2B1</accession>
<dbReference type="Proteomes" id="UP000321393">
    <property type="component" value="Unassembled WGS sequence"/>
</dbReference>
<name>A0A5A7V2B1_CUCMM</name>
<evidence type="ECO:0000313" key="4">
    <source>
        <dbReference type="Proteomes" id="UP000321947"/>
    </source>
</evidence>
<evidence type="ECO:0000313" key="1">
    <source>
        <dbReference type="EMBL" id="KAA0062352.1"/>
    </source>
</evidence>
<comment type="caution">
    <text evidence="1">The sequence shown here is derived from an EMBL/GenBank/DDBJ whole genome shotgun (WGS) entry which is preliminary data.</text>
</comment>
<dbReference type="Proteomes" id="UP000321947">
    <property type="component" value="Unassembled WGS sequence"/>
</dbReference>
<protein>
    <submittedName>
        <fullName evidence="1">CACTA en-spm transposon protein</fullName>
    </submittedName>
</protein>
<sequence>MPEVDDVENKHLNILEIVVSHRVDEHIEDDTMCRTDVDPKIVKRSIVRHVTDDIIDDMNEHLSHASHMASFSSGFNETDTMFLEFVEALDNPTGGSSSVGDNSKLECYVASNGWILMKIAPGAKKPISPHAIHFSRTIGMCARKTFSICCLKWMDVGREYIEVVKADLQRFFVLDFNNQAMDSYDTNWRTNKKSQCVIFRSGMDVEAHRRHESGIARTIHMIPSLSDSRYRMAYEAR</sequence>
<organism evidence="1 3">
    <name type="scientific">Cucumis melo var. makuwa</name>
    <name type="common">Oriental melon</name>
    <dbReference type="NCBI Taxonomy" id="1194695"/>
    <lineage>
        <taxon>Eukaryota</taxon>
        <taxon>Viridiplantae</taxon>
        <taxon>Streptophyta</taxon>
        <taxon>Embryophyta</taxon>
        <taxon>Tracheophyta</taxon>
        <taxon>Spermatophyta</taxon>
        <taxon>Magnoliopsida</taxon>
        <taxon>eudicotyledons</taxon>
        <taxon>Gunneridae</taxon>
        <taxon>Pentapetalae</taxon>
        <taxon>rosids</taxon>
        <taxon>fabids</taxon>
        <taxon>Cucurbitales</taxon>
        <taxon>Cucurbitaceae</taxon>
        <taxon>Benincaseae</taxon>
        <taxon>Cucumis</taxon>
    </lineage>
</organism>
<gene>
    <name evidence="2" type="ORF">E5676_scaffold313G002670</name>
    <name evidence="1" type="ORF">E6C27_scaffold154G001170</name>
</gene>
<evidence type="ECO:0000313" key="2">
    <source>
        <dbReference type="EMBL" id="TYK26625.1"/>
    </source>
</evidence>